<organism evidence="1 2">
    <name type="scientific">Bradyrhizobium japonicum</name>
    <dbReference type="NCBI Taxonomy" id="375"/>
    <lineage>
        <taxon>Bacteria</taxon>
        <taxon>Pseudomonadati</taxon>
        <taxon>Pseudomonadota</taxon>
        <taxon>Alphaproteobacteria</taxon>
        <taxon>Hyphomicrobiales</taxon>
        <taxon>Nitrobacteraceae</taxon>
        <taxon>Bradyrhizobium</taxon>
    </lineage>
</organism>
<dbReference type="InterPro" id="IPR003615">
    <property type="entry name" value="HNH_nuc"/>
</dbReference>
<sequence length="248" mass="28353">MIRVQRGPSPRELTATKIQELTAEYLADTSKAVWNKPYIRKSLLAMSRNKCVYCETRIDEESKYMEVDHYYCKDQHPTKVVEWINLLPACKRCNVNKGSYDIATEGELVDPTQDDPQQHLILVNYRLRGRDDKGRRVVEHTYLNETNRTVKARFEIGASVSEAIERLSTLVEECLPTPSDRRKLSQLERGMLALLEEARPTSEYSATVATILAGIPEYRIVKDGLKTLGRWSPDMASLESQMLQCNLG</sequence>
<proteinExistence type="predicted"/>
<dbReference type="Proteomes" id="UP000181962">
    <property type="component" value="Chromosome"/>
</dbReference>
<reference evidence="1 2" key="1">
    <citation type="submission" date="2016-11" db="EMBL/GenBank/DDBJ databases">
        <title>Complete Genome Sequence of Bradyrhizobium sp. strain J5, an isolated from soybean nodule in Hokkaido.</title>
        <authorList>
            <person name="Kanehara K."/>
        </authorList>
    </citation>
    <scope>NUCLEOTIDE SEQUENCE [LARGE SCALE GENOMIC DNA]</scope>
    <source>
        <strain evidence="1 2">J5</strain>
    </source>
</reference>
<dbReference type="AlphaFoldDB" id="A0A1L3FQD3"/>
<dbReference type="Gene3D" id="1.10.30.50">
    <property type="match status" value="1"/>
</dbReference>
<evidence type="ECO:0000313" key="1">
    <source>
        <dbReference type="EMBL" id="APG15554.1"/>
    </source>
</evidence>
<evidence type="ECO:0000313" key="2">
    <source>
        <dbReference type="Proteomes" id="UP000181962"/>
    </source>
</evidence>
<protein>
    <recommendedName>
        <fullName evidence="3">HNH nuclease domain-containing protein</fullName>
    </recommendedName>
</protein>
<evidence type="ECO:0008006" key="3">
    <source>
        <dbReference type="Google" id="ProtNLM"/>
    </source>
</evidence>
<accession>A0A1L3FQD3</accession>
<gene>
    <name evidence="1" type="ORF">BKD09_45465</name>
</gene>
<name>A0A1L3FQD3_BRAJP</name>
<dbReference type="EMBL" id="CP017637">
    <property type="protein sequence ID" value="APG15554.1"/>
    <property type="molecule type" value="Genomic_DNA"/>
</dbReference>
<dbReference type="CDD" id="cd00085">
    <property type="entry name" value="HNHc"/>
    <property type="match status" value="1"/>
</dbReference>